<evidence type="ECO:0000313" key="3">
    <source>
        <dbReference type="Proteomes" id="UP000663908"/>
    </source>
</evidence>
<feature type="chain" id="PRO_5045147990" description="Secreted protein" evidence="1">
    <location>
        <begin position="32"/>
        <end position="158"/>
    </location>
</feature>
<organism evidence="2 3">
    <name type="scientific">Streptomyces cyanogenus</name>
    <dbReference type="NCBI Taxonomy" id="80860"/>
    <lineage>
        <taxon>Bacteria</taxon>
        <taxon>Bacillati</taxon>
        <taxon>Actinomycetota</taxon>
        <taxon>Actinomycetes</taxon>
        <taxon>Kitasatosporales</taxon>
        <taxon>Streptomycetaceae</taxon>
        <taxon>Streptomyces</taxon>
    </lineage>
</organism>
<keyword evidence="3" id="KW-1185">Reference proteome</keyword>
<accession>A0ABX7THL5</accession>
<keyword evidence="1" id="KW-0732">Signal</keyword>
<evidence type="ECO:0008006" key="4">
    <source>
        <dbReference type="Google" id="ProtNLM"/>
    </source>
</evidence>
<dbReference type="RefSeq" id="WP_208029966.1">
    <property type="nucleotide sequence ID" value="NZ_CP071839.1"/>
</dbReference>
<proteinExistence type="predicted"/>
<dbReference type="EMBL" id="CP071839">
    <property type="protein sequence ID" value="QTD95900.1"/>
    <property type="molecule type" value="Genomic_DNA"/>
</dbReference>
<sequence>MNISKKWLTTLAAPVAAGILLTGMAAPQASAATHKADATCSASLTPTADAKIKVRTYYTKKTSTTWQHLSRYFYPSSHGIKKSRSDTDVASWLLVGSSRKGWEHEKPGSIRWDMNSYGYDYPQGQRPVTKKGKTRLVVHGWYALDTWPTECKAQSWVF</sequence>
<feature type="signal peptide" evidence="1">
    <location>
        <begin position="1"/>
        <end position="31"/>
    </location>
</feature>
<protein>
    <recommendedName>
        <fullName evidence="4">Secreted protein</fullName>
    </recommendedName>
</protein>
<evidence type="ECO:0000256" key="1">
    <source>
        <dbReference type="SAM" id="SignalP"/>
    </source>
</evidence>
<reference evidence="2 3" key="1">
    <citation type="submission" date="2021-03" db="EMBL/GenBank/DDBJ databases">
        <title>Complete genome sequence of Streptomyces cyanogenus S136, producer of anticancer angucycline landomycin A.</title>
        <authorList>
            <person name="Hrab P."/>
            <person name="Ruckert C."/>
            <person name="Busche T."/>
            <person name="Ostash I."/>
            <person name="Kalinowski J."/>
            <person name="Fedorenko V."/>
            <person name="Yushchuk O."/>
            <person name="Ostash B."/>
        </authorList>
    </citation>
    <scope>NUCLEOTIDE SEQUENCE [LARGE SCALE GENOMIC DNA]</scope>
    <source>
        <strain evidence="2 3">S136</strain>
    </source>
</reference>
<dbReference type="Proteomes" id="UP000663908">
    <property type="component" value="Chromosome"/>
</dbReference>
<gene>
    <name evidence="2" type="ORF">S1361_01015</name>
</gene>
<evidence type="ECO:0000313" key="2">
    <source>
        <dbReference type="EMBL" id="QTD95900.1"/>
    </source>
</evidence>
<name>A0ABX7THL5_STRCY</name>